<evidence type="ECO:0000313" key="1">
    <source>
        <dbReference type="EMBL" id="MBN4066491.1"/>
    </source>
</evidence>
<accession>A0ABS3APD1</accession>
<reference evidence="1 2" key="1">
    <citation type="submission" date="2021-02" db="EMBL/GenBank/DDBJ databases">
        <title>Activity-based single-cell genomes from oceanic crustal fluid captures similar information to metagenomic and metatranscriptomic surveys with orders of magnitude less sampling.</title>
        <authorList>
            <person name="D'Angelo T.S."/>
            <person name="Orcutt B.N."/>
        </authorList>
    </citation>
    <scope>NUCLEOTIDE SEQUENCE [LARGE SCALE GENOMIC DNA]</scope>
    <source>
        <strain evidence="1">AH-315-G07</strain>
    </source>
</reference>
<dbReference type="EMBL" id="JAFITR010000002">
    <property type="protein sequence ID" value="MBN4066491.1"/>
    <property type="molecule type" value="Genomic_DNA"/>
</dbReference>
<evidence type="ECO:0000313" key="2">
    <source>
        <dbReference type="Proteomes" id="UP000722121"/>
    </source>
</evidence>
<proteinExistence type="predicted"/>
<keyword evidence="2" id="KW-1185">Reference proteome</keyword>
<gene>
    <name evidence="1" type="ORF">JYU14_00195</name>
</gene>
<organism evidence="1 2">
    <name type="scientific">Simkania negevensis</name>
    <dbReference type="NCBI Taxonomy" id="83561"/>
    <lineage>
        <taxon>Bacteria</taxon>
        <taxon>Pseudomonadati</taxon>
        <taxon>Chlamydiota</taxon>
        <taxon>Chlamydiia</taxon>
        <taxon>Parachlamydiales</taxon>
        <taxon>Simkaniaceae</taxon>
        <taxon>Simkania</taxon>
    </lineage>
</organism>
<name>A0ABS3APD1_9BACT</name>
<comment type="caution">
    <text evidence="1">The sequence shown here is derived from an EMBL/GenBank/DDBJ whole genome shotgun (WGS) entry which is preliminary data.</text>
</comment>
<protein>
    <recommendedName>
        <fullName evidence="3">Secreted protein</fullName>
    </recommendedName>
</protein>
<evidence type="ECO:0008006" key="3">
    <source>
        <dbReference type="Google" id="ProtNLM"/>
    </source>
</evidence>
<sequence length="83" mass="9102">MAILFCGLVVMLFTVDSQRVTPKTETTKPTKPESASVVPVVLAVPVVPSPVANQSVSTPLSPWPINLFLLFLRFFWGKISFLV</sequence>
<dbReference type="Proteomes" id="UP000722121">
    <property type="component" value="Unassembled WGS sequence"/>
</dbReference>